<gene>
    <name evidence="2" type="ORF">SAP106A_024</name>
</gene>
<feature type="transmembrane region" description="Helical" evidence="1">
    <location>
        <begin position="12"/>
        <end position="31"/>
    </location>
</feature>
<evidence type="ECO:0000313" key="2">
    <source>
        <dbReference type="EMBL" id="ADA80206.1"/>
    </source>
</evidence>
<dbReference type="EMBL" id="GQ900454">
    <property type="protein sequence ID" value="ADA80206.1"/>
    <property type="molecule type" value="Genomic_DNA"/>
</dbReference>
<geneLocation type="plasmid" evidence="2">
    <name>SAP106A</name>
</geneLocation>
<proteinExistence type="predicted"/>
<accession>D2JC81</accession>
<keyword evidence="2" id="KW-0614">Plasmid</keyword>
<protein>
    <submittedName>
        <fullName evidence="2">Uncharacterized protein</fullName>
    </submittedName>
</protein>
<dbReference type="RefSeq" id="WP_012818102.1">
    <property type="nucleotide sequence ID" value="NC_013379.2"/>
</dbReference>
<reference evidence="2" key="2">
    <citation type="submission" date="2009-12" db="EMBL/GenBank/DDBJ databases">
        <authorList>
            <person name="Summers A.O."/>
            <person name="Shearer J."/>
            <person name="Wireman J."/>
        </authorList>
    </citation>
    <scope>NUCLEOTIDE SEQUENCE</scope>
    <source>
        <strain evidence="2">SK939</strain>
        <plasmid evidence="2">SAP106A</plasmid>
    </source>
</reference>
<keyword evidence="1" id="KW-1133">Transmembrane helix</keyword>
<keyword evidence="1" id="KW-0812">Transmembrane</keyword>
<evidence type="ECO:0000256" key="1">
    <source>
        <dbReference type="SAM" id="Phobius"/>
    </source>
</evidence>
<keyword evidence="1" id="KW-0472">Membrane</keyword>
<dbReference type="AlphaFoldDB" id="D2JC81"/>
<sequence length="49" mass="5651">MGYSIYERIATTFLVAGFELEWLAISHYFFVRKNPKGLRDVPQQAGQTT</sequence>
<reference evidence="2" key="1">
    <citation type="submission" date="2009-08" db="EMBL/GenBank/DDBJ databases">
        <authorList>
            <person name="Gill J."/>
            <person name="Borman J."/>
            <person name="Shetty J."/>
            <person name="Hostetler J."/>
            <person name="Durkin S."/>
            <person name="Montgomery B."/>
        </authorList>
    </citation>
    <scope>NUCLEOTIDE SEQUENCE</scope>
    <source>
        <strain evidence="2">SK939</strain>
        <plasmid evidence="2">SAP106A</plasmid>
    </source>
</reference>
<name>D2JC81_STAEP</name>
<organism evidence="2">
    <name type="scientific">Staphylococcus epidermidis</name>
    <dbReference type="NCBI Taxonomy" id="1282"/>
    <lineage>
        <taxon>Bacteria</taxon>
        <taxon>Bacillati</taxon>
        <taxon>Bacillota</taxon>
        <taxon>Bacilli</taxon>
        <taxon>Bacillales</taxon>
        <taxon>Staphylococcaceae</taxon>
        <taxon>Staphylococcus</taxon>
    </lineage>
</organism>